<feature type="domain" description="BCAS3 WD40" evidence="3">
    <location>
        <begin position="54"/>
        <end position="473"/>
    </location>
</feature>
<organism evidence="4 5">
    <name type="scientific">Bactrocera dorsalis</name>
    <name type="common">Oriental fruit fly</name>
    <name type="synonym">Dacus dorsalis</name>
    <dbReference type="NCBI Taxonomy" id="27457"/>
    <lineage>
        <taxon>Eukaryota</taxon>
        <taxon>Metazoa</taxon>
        <taxon>Ecdysozoa</taxon>
        <taxon>Arthropoda</taxon>
        <taxon>Hexapoda</taxon>
        <taxon>Insecta</taxon>
        <taxon>Pterygota</taxon>
        <taxon>Neoptera</taxon>
        <taxon>Endopterygota</taxon>
        <taxon>Diptera</taxon>
        <taxon>Brachycera</taxon>
        <taxon>Muscomorpha</taxon>
        <taxon>Tephritoidea</taxon>
        <taxon>Tephritidae</taxon>
        <taxon>Bactrocera</taxon>
        <taxon>Bactrocera</taxon>
    </lineage>
</organism>
<evidence type="ECO:0000259" key="3">
    <source>
        <dbReference type="Pfam" id="PF21034"/>
    </source>
</evidence>
<dbReference type="KEGG" id="bdr:105228302"/>
<accession>A0A6I9VAV7</accession>
<feature type="compositionally biased region" description="Basic residues" evidence="1">
    <location>
        <begin position="1816"/>
        <end position="1825"/>
    </location>
</feature>
<evidence type="ECO:0000313" key="4">
    <source>
        <dbReference type="Proteomes" id="UP001652620"/>
    </source>
</evidence>
<feature type="compositionally biased region" description="Basic and acidic residues" evidence="1">
    <location>
        <begin position="1646"/>
        <end position="1657"/>
    </location>
</feature>
<reference evidence="5 6" key="1">
    <citation type="submission" date="2025-05" db="UniProtKB">
        <authorList>
            <consortium name="RefSeq"/>
        </authorList>
    </citation>
    <scope>IDENTIFICATION</scope>
    <source>
        <tissue evidence="5 6">Adult</tissue>
    </source>
</reference>
<evidence type="ECO:0000259" key="2">
    <source>
        <dbReference type="Pfam" id="PF12490"/>
    </source>
</evidence>
<dbReference type="GO" id="GO:0006914">
    <property type="term" value="P:autophagy"/>
    <property type="evidence" value="ECO:0007669"/>
    <property type="project" value="InterPro"/>
</dbReference>
<feature type="region of interest" description="Disordered" evidence="1">
    <location>
        <begin position="1296"/>
        <end position="1315"/>
    </location>
</feature>
<feature type="domain" description="BCAS3" evidence="2">
    <location>
        <begin position="681"/>
        <end position="740"/>
    </location>
</feature>
<dbReference type="RefSeq" id="XP_011206383.2">
    <property type="nucleotide sequence ID" value="XM_011208081.4"/>
</dbReference>
<gene>
    <name evidence="5 6" type="primary">LOC105228302</name>
</gene>
<evidence type="ECO:0000313" key="6">
    <source>
        <dbReference type="RefSeq" id="XP_011206383.2"/>
    </source>
</evidence>
<name>A0A6I9VAV7_BACDO</name>
<feature type="compositionally biased region" description="Polar residues" evidence="1">
    <location>
        <begin position="1135"/>
        <end position="1151"/>
    </location>
</feature>
<dbReference type="InterPro" id="IPR036322">
    <property type="entry name" value="WD40_repeat_dom_sf"/>
</dbReference>
<dbReference type="SUPFAM" id="SSF50978">
    <property type="entry name" value="WD40 repeat-like"/>
    <property type="match status" value="1"/>
</dbReference>
<evidence type="ECO:0000256" key="1">
    <source>
        <dbReference type="SAM" id="MobiDB-lite"/>
    </source>
</evidence>
<dbReference type="InterPro" id="IPR022175">
    <property type="entry name" value="BCAS3_dom"/>
</dbReference>
<dbReference type="GeneID" id="105228302"/>
<feature type="region of interest" description="Disordered" evidence="1">
    <location>
        <begin position="1707"/>
        <end position="1729"/>
    </location>
</feature>
<feature type="region of interest" description="Disordered" evidence="1">
    <location>
        <begin position="1602"/>
        <end position="1657"/>
    </location>
</feature>
<keyword evidence="4" id="KW-1185">Reference proteome</keyword>
<evidence type="ECO:0000313" key="5">
    <source>
        <dbReference type="RefSeq" id="XP_011206382.2"/>
    </source>
</evidence>
<dbReference type="GO" id="GO:0005737">
    <property type="term" value="C:cytoplasm"/>
    <property type="evidence" value="ECO:0007669"/>
    <property type="project" value="TreeGrafter"/>
</dbReference>
<dbReference type="OrthoDB" id="25778at2759"/>
<dbReference type="Proteomes" id="UP001652620">
    <property type="component" value="Chromosome 4"/>
</dbReference>
<dbReference type="PANTHER" id="PTHR13268:SF0">
    <property type="entry name" value="BCAS3 MICROTUBULE ASSOCIATED CELL MIGRATION FACTOR"/>
    <property type="match status" value="1"/>
</dbReference>
<sequence length="1825" mass="199658">MSADSPRRQSRGIAAPAVVPPQVVSDRSILDSAFGFISDVTLVAQQSHTEPKDTIIWARFETAADISDPCFGIDWEMEGSAAPPLLLLLGYGLGVQVWAIPANGEAIEVLSWRHGVVSTLRVLPTPTLVRSANEHGRADESIDIYAEKRPIIALVDSSTASSQLQFCTINFVSLKTGKQVKTIKFKNVILDVLANRSSIVIVFHERIAVFDARTLEDRLSITTCYPSPGINPNPVALGQRWLAYAEQRLIPSKRSGGGWDGEGVASYTATVLNAAKSFGKGLRELGEQVAAGLTGTSSSGSISKNSSFDSITGVEAKQSGIVTIMDIEKTIKDYSPTSMTSATGGANEEPIIAHFVAHAEAIVAMEFDNSGMLLLTADRRGHDFHVFRIQPHPASPSLSAVHHLYVLHRGDTSAKVQNITFSLDSRWVAVSTLRGTTHVFPITPYGGQMGVRTHTSLHVVNKLSRFHRSAGLSVEGRSNSPISHSESTTFMQSLQPYHNTTLPPFPRPTIVQALAQLRQPFALGSPPGSAGLVMPGKIGVGSSSITAASQRQRHSSLSDDNGKPLSVCAIFAKSRSWLLEPPNVTREASHRMQRKSVDSLFVMAGHGALIQYDLDTKLASNIAKDKICDDTPIELEVEAKAQWNLGRRRDGSHELAPPLENDNWLIKDRNLCLLDSIRQYDELEEKNESWVSQVEIITHAGPHRRLWMGPQCVFKTYNTPSGSNLNHVDVEAVEIGVTKSTNSASAIRSHPLSMPVTAAARCSLPVLIESGSYSSVEQSPKLMDRFRHEHLDSDFAMAHGDSRLKEDLADAMRESPSVSDDRKSTCRLASGVASSDNVPFYDARADPDIGEDDSDNSLKAMVSYPPSLTSTSETLTAMGTWNLVSDVDSDQCKRVQLCCDENKKTFEIPKSSTPSVEKVVNPLGTVTTVFSGISTDVKRDILDEVVSQLAAEESIIHENCDESLFRPVVAILCDDNINQTAGKTIESEEFCKPPELIKNKLIVPVIAKEVDAELSRKERNQKSGRIKYQNVKKLDLCSTESDKPTTAVLITEAGNIQQHVSSEIGHMVELVHGNNVNSGNLCGNTNTIETKKNLKSLSSVKEDVIEFKRMTPLPIEKTRNKILKDRELVKGHLSQIESETNSKGLTSPDTKNNSKKINFLKDNAQLNQTLSDNVSIEINENKKVPFTNFIKSTVCADTSKVNTPIGEPANNSNNIKTLSKNNIKCDKLSKEIELKPEIGIEAASTSKSHEKKDTITSASKVIENTADKVNEAHDDASICCNKIIEQNVTVNLTKKEKNSLKKKSDNEISKNDGIAGHSDIGKEKLAFIQSNSEISESPLISKSNNSVWQTVSSDNQLKSKVQSSDNFPSLGTIGKTKKPVKIKESNTDKKGNILSDLSTLSKPIDNSCTGLGGNMKKNTKSKANITENSEIKLSDSSKQLKSMEKQKIDVKLKGQNNSDSKWSFDGFSSLQPLESLPPLPALENIDIYPYCSILMEKENKSSAKAKDNLSEQLSLINFDSPLQENPRQDGKVLSLPKALSQQNLIFALCGSLHCEDDSICDEEKLSKEYQVTINSEMGDLTSPDYKLLNDGEDQYLSLEHSSQETNTTNTGTTNDKSVSSANSSTSEEILVIEEKKLSKKQKRKRQQAETKKQKEEITFEDDDELRPLITKIKSDSETVAIINKNKSSTFSGSNNKDDQKLIDNIITPASPNTTTDSEGPVPATTSDDNGFILPANTATINVPMKLKTKRLEHKINLMAAIDAATSSSTSSAEESNLEIENRKDSSDQDLPVLGMNTSEMQTTLTNINVVPPSCTTKKKTKRRKR</sequence>
<dbReference type="GO" id="GO:0042594">
    <property type="term" value="P:response to starvation"/>
    <property type="evidence" value="ECO:0007669"/>
    <property type="project" value="TreeGrafter"/>
</dbReference>
<dbReference type="InterPro" id="IPR048382">
    <property type="entry name" value="BCAS3_WD40"/>
</dbReference>
<dbReference type="RefSeq" id="XP_011206382.2">
    <property type="nucleotide sequence ID" value="XM_011208080.4"/>
</dbReference>
<feature type="region of interest" description="Disordered" evidence="1">
    <location>
        <begin position="1765"/>
        <end position="1825"/>
    </location>
</feature>
<feature type="compositionally biased region" description="Polar residues" evidence="1">
    <location>
        <begin position="1795"/>
        <end position="1808"/>
    </location>
</feature>
<feature type="compositionally biased region" description="Basic and acidic residues" evidence="1">
    <location>
        <begin position="1296"/>
        <end position="1310"/>
    </location>
</feature>
<dbReference type="PANTHER" id="PTHR13268">
    <property type="entry name" value="BREAST CARCINOMA AMPLIFIED SEQUENCE 3"/>
    <property type="match status" value="1"/>
</dbReference>
<dbReference type="InterPro" id="IPR045142">
    <property type="entry name" value="BCAS3-like"/>
</dbReference>
<proteinExistence type="predicted"/>
<feature type="region of interest" description="Disordered" evidence="1">
    <location>
        <begin position="1134"/>
        <end position="1153"/>
    </location>
</feature>
<feature type="compositionally biased region" description="Low complexity" evidence="1">
    <location>
        <begin position="1765"/>
        <end position="1774"/>
    </location>
</feature>
<dbReference type="Pfam" id="PF12490">
    <property type="entry name" value="BCAS3"/>
    <property type="match status" value="1"/>
</dbReference>
<dbReference type="Pfam" id="PF21034">
    <property type="entry name" value="BCAS3_WD40"/>
    <property type="match status" value="1"/>
</dbReference>
<feature type="compositionally biased region" description="Low complexity" evidence="1">
    <location>
        <begin position="1605"/>
        <end position="1626"/>
    </location>
</feature>
<protein>
    <submittedName>
        <fullName evidence="5 6">Uncharacterized protein LOC105228302 isoform X1</fullName>
    </submittedName>
</protein>
<feature type="compositionally biased region" description="Polar residues" evidence="1">
    <location>
        <begin position="1707"/>
        <end position="1728"/>
    </location>
</feature>